<feature type="compositionally biased region" description="Basic and acidic residues" evidence="1">
    <location>
        <begin position="10"/>
        <end position="25"/>
    </location>
</feature>
<feature type="region of interest" description="Disordered" evidence="1">
    <location>
        <begin position="88"/>
        <end position="114"/>
    </location>
</feature>
<reference evidence="2 3" key="1">
    <citation type="submission" date="2018-04" db="EMBL/GenBank/DDBJ databases">
        <title>The genome of golden apple snail Pomacea canaliculata provides insight into stress tolerance and invasive adaptation.</title>
        <authorList>
            <person name="Liu C."/>
            <person name="Liu B."/>
            <person name="Ren Y."/>
            <person name="Zhang Y."/>
            <person name="Wang H."/>
            <person name="Li S."/>
            <person name="Jiang F."/>
            <person name="Yin L."/>
            <person name="Zhang G."/>
            <person name="Qian W."/>
            <person name="Fan W."/>
        </authorList>
    </citation>
    <scope>NUCLEOTIDE SEQUENCE [LARGE SCALE GENOMIC DNA]</scope>
    <source>
        <strain evidence="2">SZHN2017</strain>
        <tissue evidence="2">Muscle</tissue>
    </source>
</reference>
<dbReference type="EMBL" id="PZQS01000011">
    <property type="protein sequence ID" value="PVD21902.1"/>
    <property type="molecule type" value="Genomic_DNA"/>
</dbReference>
<dbReference type="Proteomes" id="UP000245119">
    <property type="component" value="Linkage Group LG11"/>
</dbReference>
<gene>
    <name evidence="2" type="ORF">C0Q70_17705</name>
</gene>
<protein>
    <submittedName>
        <fullName evidence="2">Uncharacterized protein</fullName>
    </submittedName>
</protein>
<keyword evidence="3" id="KW-1185">Reference proteome</keyword>
<proteinExistence type="predicted"/>
<evidence type="ECO:0000256" key="1">
    <source>
        <dbReference type="SAM" id="MobiDB-lite"/>
    </source>
</evidence>
<name>A0A2T7NL59_POMCA</name>
<comment type="caution">
    <text evidence="2">The sequence shown here is derived from an EMBL/GenBank/DDBJ whole genome shotgun (WGS) entry which is preliminary data.</text>
</comment>
<organism evidence="2 3">
    <name type="scientific">Pomacea canaliculata</name>
    <name type="common">Golden apple snail</name>
    <dbReference type="NCBI Taxonomy" id="400727"/>
    <lineage>
        <taxon>Eukaryota</taxon>
        <taxon>Metazoa</taxon>
        <taxon>Spiralia</taxon>
        <taxon>Lophotrochozoa</taxon>
        <taxon>Mollusca</taxon>
        <taxon>Gastropoda</taxon>
        <taxon>Caenogastropoda</taxon>
        <taxon>Architaenioglossa</taxon>
        <taxon>Ampullarioidea</taxon>
        <taxon>Ampullariidae</taxon>
        <taxon>Pomacea</taxon>
    </lineage>
</organism>
<accession>A0A2T7NL59</accession>
<evidence type="ECO:0000313" key="3">
    <source>
        <dbReference type="Proteomes" id="UP000245119"/>
    </source>
</evidence>
<dbReference type="AlphaFoldDB" id="A0A2T7NL59"/>
<evidence type="ECO:0000313" key="2">
    <source>
        <dbReference type="EMBL" id="PVD21902.1"/>
    </source>
</evidence>
<feature type="compositionally biased region" description="Basic residues" evidence="1">
    <location>
        <begin position="92"/>
        <end position="104"/>
    </location>
</feature>
<sequence length="152" mass="17217">MDGIQSTERSTAREEGRRRSEVGGDVVRQLDRRRTGEAIETSGRRYEELSCTRVRNGGWRPRGLCALTDRVVLTFHIPLPVSPSLGSSQTFLRRRSRNQRHARARVNGQTGRLRDKQASEYDHPLDAMMFIPRAVEPTPGESHLVLSRTPAI</sequence>
<feature type="region of interest" description="Disordered" evidence="1">
    <location>
        <begin position="1"/>
        <end position="25"/>
    </location>
</feature>